<accession>A0AAP3BGW5</accession>
<protein>
    <submittedName>
        <fullName evidence="1">Uncharacterized protein</fullName>
    </submittedName>
</protein>
<proteinExistence type="predicted"/>
<comment type="caution">
    <text evidence="1">The sequence shown here is derived from an EMBL/GenBank/DDBJ whole genome shotgun (WGS) entry which is preliminary data.</text>
</comment>
<dbReference type="AlphaFoldDB" id="A0AAP3BGW5"/>
<sequence>MAQNVYMLSMAFLVPLRRLKAKYVCLQTKEDKNDDRVTALDTPFVLYPNASCRCWVIEGRADLYPVTSNVFFFRSCYNGVDTVVREITVTPLLMELNLGKKCCNQYFLVLKVSVDKVFGKKTQYSSLDFCTEFDIVNLKKAFFERGSNGLCMNEYGFGTHLYDWLRIILLELEGQKRRTIQLSYTVIDVSTQRINITATQNTLAAINGEFMTQYYQSHNQSSIDDYLRLNIGLLQRNGLVQVSSIPNTHFVYGMLYANDNFMMADRNAVGRIVKMAYSNNKVEKYWADDETIVHIKMGAPYYCSMMHQERVLTGNLKRELPTLLDIGMLIVRVSSSLYQF</sequence>
<dbReference type="EMBL" id="JAPDVK010000004">
    <property type="protein sequence ID" value="MCW4129454.1"/>
    <property type="molecule type" value="Genomic_DNA"/>
</dbReference>
<dbReference type="Proteomes" id="UP001209344">
    <property type="component" value="Unassembled WGS sequence"/>
</dbReference>
<gene>
    <name evidence="1" type="ORF">ONT16_14635</name>
</gene>
<reference evidence="1" key="1">
    <citation type="submission" date="2022-11" db="EMBL/GenBank/DDBJ databases">
        <title>Genomic repertoires linked with pathogenic potency of arthritogenic Prevotella copri isolated from the gut of rheumatoid arthritis patients.</title>
        <authorList>
            <person name="Nii T."/>
            <person name="Maeda Y."/>
            <person name="Motooka D."/>
            <person name="Naito M."/>
            <person name="Matsumoto Y."/>
            <person name="Ogawa T."/>
            <person name="Oguro-Igashira E."/>
            <person name="Kishikawa T."/>
            <person name="Yamashita M."/>
            <person name="Koizumi S."/>
            <person name="Kurakawa T."/>
            <person name="Okumura R."/>
            <person name="Kayama H."/>
            <person name="Murakami M."/>
            <person name="Sakaguchi T."/>
            <person name="Das B."/>
            <person name="Nakamura S."/>
            <person name="Okada Y."/>
            <person name="Kumanogoh A."/>
            <person name="Takeda K."/>
        </authorList>
    </citation>
    <scope>NUCLEOTIDE SEQUENCE</scope>
    <source>
        <strain evidence="1">F3-75</strain>
    </source>
</reference>
<evidence type="ECO:0000313" key="1">
    <source>
        <dbReference type="EMBL" id="MCW4129454.1"/>
    </source>
</evidence>
<organism evidence="1 2">
    <name type="scientific">Segatella copri</name>
    <dbReference type="NCBI Taxonomy" id="165179"/>
    <lineage>
        <taxon>Bacteria</taxon>
        <taxon>Pseudomonadati</taxon>
        <taxon>Bacteroidota</taxon>
        <taxon>Bacteroidia</taxon>
        <taxon>Bacteroidales</taxon>
        <taxon>Prevotellaceae</taxon>
        <taxon>Segatella</taxon>
    </lineage>
</organism>
<dbReference type="RefSeq" id="WP_264966938.1">
    <property type="nucleotide sequence ID" value="NZ_JAPDVK010000004.1"/>
</dbReference>
<evidence type="ECO:0000313" key="2">
    <source>
        <dbReference type="Proteomes" id="UP001209344"/>
    </source>
</evidence>
<name>A0AAP3BGW5_9BACT</name>